<feature type="non-terminal residue" evidence="11">
    <location>
        <position position="1"/>
    </location>
</feature>
<feature type="transmembrane region" description="Helical" evidence="9">
    <location>
        <begin position="159"/>
        <end position="180"/>
    </location>
</feature>
<accession>A0A821KE43</accession>
<protein>
    <recommendedName>
        <fullName evidence="10">G-protein coupled receptors family 1 profile domain-containing protein</fullName>
    </recommendedName>
</protein>
<evidence type="ECO:0000256" key="5">
    <source>
        <dbReference type="ARBA" id="ARBA00023136"/>
    </source>
</evidence>
<organism evidence="11 12">
    <name type="scientific">Rotaria socialis</name>
    <dbReference type="NCBI Taxonomy" id="392032"/>
    <lineage>
        <taxon>Eukaryota</taxon>
        <taxon>Metazoa</taxon>
        <taxon>Spiralia</taxon>
        <taxon>Gnathifera</taxon>
        <taxon>Rotifera</taxon>
        <taxon>Eurotatoria</taxon>
        <taxon>Bdelloidea</taxon>
        <taxon>Philodinida</taxon>
        <taxon>Philodinidae</taxon>
        <taxon>Rotaria</taxon>
    </lineage>
</organism>
<keyword evidence="6" id="KW-0675">Receptor</keyword>
<feature type="transmembrane region" description="Helical" evidence="9">
    <location>
        <begin position="272"/>
        <end position="291"/>
    </location>
</feature>
<dbReference type="GO" id="GO:0005886">
    <property type="term" value="C:plasma membrane"/>
    <property type="evidence" value="ECO:0007669"/>
    <property type="project" value="TreeGrafter"/>
</dbReference>
<evidence type="ECO:0000313" key="11">
    <source>
        <dbReference type="EMBL" id="CAF4736211.1"/>
    </source>
</evidence>
<dbReference type="PANTHER" id="PTHR24243">
    <property type="entry name" value="G-PROTEIN COUPLED RECEPTOR"/>
    <property type="match status" value="1"/>
</dbReference>
<keyword evidence="4" id="KW-0297">G-protein coupled receptor</keyword>
<keyword evidence="3 9" id="KW-1133">Transmembrane helix</keyword>
<feature type="region of interest" description="Disordered" evidence="8">
    <location>
        <begin position="869"/>
        <end position="890"/>
    </location>
</feature>
<evidence type="ECO:0000256" key="6">
    <source>
        <dbReference type="ARBA" id="ARBA00023170"/>
    </source>
</evidence>
<gene>
    <name evidence="11" type="ORF">QYT958_LOCUS19944</name>
</gene>
<sequence length="908" mass="104604">HLNNYIVERHLSYIKSKQIFLPRLTLFILLLLFLFPLTLATKSPSTTKFDRLLFTNYTGVLSLNFSLHKSQWHAGCCRLSNEAMCDSRSYSPLSGHSVYASNDTSSGTFLFDGGSHFIDRRQFLHSNEFLNAPDFLHNQTVFCLRYDVFRHLSLKPLAIFTYCIVVIGIIFNACVFLVLMCGSMRRSTSFTLFLALTCFDLLSLASSLFALLFRTVMTYLKTSALFCKMFGIFFLYFRQCSSTTLLLIAIERCIVIKYPFCRYIFDKFRLPFLAFVMLMFVVPIPFDFVFYTSGALHCEAFDTLHAHRYQIFRGFFTVFTYAMIPFVGIAISNLLIIIELKKAKKRFIIKENDGTMRSLATNSAEKRGTTVMLFVASFAFLLLLGPFYVHWCITYLFYNYPQCRFTRNLYENVQVCMGVFHPYLTVIEKGMRELNHATNFLLYMATSSRFRSDFKTICFRLFYRIFGPVILFFLKHVCSCCTEPTFLVALQQNVSDTMDLETSLDTRRKNQAAYKTSHYFTNIERRRRQNQLLQTAFTDDTNRIYSEITFVRRVKNTDCAMERRYEIIIRQNHTTMLGPKLSPTVSLNASPRGTSKTVRTLTWNPYDRISDLSTRVSESTRTTTVPLHFQDNSSSNSFSLYGAYFKQSTIALKNCRLISNEKLIISDTFHLRIEFEQTIGMKCYEKCSHPQLYECSSSTHTCQCRLRDSSTEQIGHLCVDTEIASNCSRTPERCRRLCHIQQQLHTGEIDHYCQCPLGTRRIFSNNIYHCELPKLVECDNNLSIGNCPKHYTCQENRCVQTLLSRRINESILPIPFILIGLLIGALLIIIILIIGLIKMRSVKCVKFVHQKTVLSTHSMNSSPATITRLSTVPSSSSPCSTLSSSSKSTKLSSTNKTLEKYTKVDLFE</sequence>
<keyword evidence="7" id="KW-0807">Transducer</keyword>
<reference evidence="11" key="1">
    <citation type="submission" date="2021-02" db="EMBL/GenBank/DDBJ databases">
        <authorList>
            <person name="Nowell W R."/>
        </authorList>
    </citation>
    <scope>NUCLEOTIDE SEQUENCE</scope>
</reference>
<feature type="transmembrane region" description="Helical" evidence="9">
    <location>
        <begin position="814"/>
        <end position="837"/>
    </location>
</feature>
<evidence type="ECO:0000259" key="10">
    <source>
        <dbReference type="PROSITE" id="PS50262"/>
    </source>
</evidence>
<dbReference type="GO" id="GO:0004930">
    <property type="term" value="F:G protein-coupled receptor activity"/>
    <property type="evidence" value="ECO:0007669"/>
    <property type="project" value="UniProtKB-KW"/>
</dbReference>
<dbReference type="Gene3D" id="1.20.1070.10">
    <property type="entry name" value="Rhodopsin 7-helix transmembrane proteins"/>
    <property type="match status" value="1"/>
</dbReference>
<dbReference type="AlphaFoldDB" id="A0A821KE43"/>
<evidence type="ECO:0000256" key="3">
    <source>
        <dbReference type="ARBA" id="ARBA00022989"/>
    </source>
</evidence>
<keyword evidence="2 9" id="KW-0812">Transmembrane</keyword>
<comment type="caution">
    <text evidence="11">The sequence shown here is derived from an EMBL/GenBank/DDBJ whole genome shotgun (WGS) entry which is preliminary data.</text>
</comment>
<evidence type="ECO:0000256" key="2">
    <source>
        <dbReference type="ARBA" id="ARBA00022692"/>
    </source>
</evidence>
<dbReference type="EMBL" id="CAJOBR010003386">
    <property type="protein sequence ID" value="CAF4736211.1"/>
    <property type="molecule type" value="Genomic_DNA"/>
</dbReference>
<keyword evidence="5 9" id="KW-0472">Membrane</keyword>
<dbReference type="InterPro" id="IPR017452">
    <property type="entry name" value="GPCR_Rhodpsn_7TM"/>
</dbReference>
<feature type="domain" description="G-protein coupled receptors family 1 profile" evidence="10">
    <location>
        <begin position="171"/>
        <end position="443"/>
    </location>
</feature>
<evidence type="ECO:0000256" key="9">
    <source>
        <dbReference type="SAM" id="Phobius"/>
    </source>
</evidence>
<name>A0A821KE43_9BILA</name>
<evidence type="ECO:0000256" key="8">
    <source>
        <dbReference type="SAM" id="MobiDB-lite"/>
    </source>
</evidence>
<proteinExistence type="predicted"/>
<dbReference type="PROSITE" id="PS50262">
    <property type="entry name" value="G_PROTEIN_RECEP_F1_2"/>
    <property type="match status" value="1"/>
</dbReference>
<feature type="transmembrane region" description="Helical" evidence="9">
    <location>
        <begin position="311"/>
        <end position="338"/>
    </location>
</feature>
<feature type="transmembrane region" description="Helical" evidence="9">
    <location>
        <begin position="192"/>
        <end position="213"/>
    </location>
</feature>
<dbReference type="Proteomes" id="UP000663848">
    <property type="component" value="Unassembled WGS sequence"/>
</dbReference>
<dbReference type="PANTHER" id="PTHR24243:SF233">
    <property type="entry name" value="THYROTROPIN-RELEASING HORMONE RECEPTOR"/>
    <property type="match status" value="1"/>
</dbReference>
<evidence type="ECO:0000256" key="7">
    <source>
        <dbReference type="ARBA" id="ARBA00023224"/>
    </source>
</evidence>
<dbReference type="PROSITE" id="PS00237">
    <property type="entry name" value="G_PROTEIN_RECEP_F1_1"/>
    <property type="match status" value="1"/>
</dbReference>
<evidence type="ECO:0000256" key="4">
    <source>
        <dbReference type="ARBA" id="ARBA00023040"/>
    </source>
</evidence>
<evidence type="ECO:0000313" key="12">
    <source>
        <dbReference type="Proteomes" id="UP000663848"/>
    </source>
</evidence>
<evidence type="ECO:0000256" key="1">
    <source>
        <dbReference type="ARBA" id="ARBA00004141"/>
    </source>
</evidence>
<comment type="subcellular location">
    <subcellularLocation>
        <location evidence="1">Membrane</location>
        <topology evidence="1">Multi-pass membrane protein</topology>
    </subcellularLocation>
</comment>
<dbReference type="Pfam" id="PF00001">
    <property type="entry name" value="7tm_1"/>
    <property type="match status" value="1"/>
</dbReference>
<dbReference type="InterPro" id="IPR000276">
    <property type="entry name" value="GPCR_Rhodpsn"/>
</dbReference>
<feature type="transmembrane region" description="Helical" evidence="9">
    <location>
        <begin position="371"/>
        <end position="398"/>
    </location>
</feature>
<dbReference type="SUPFAM" id="SSF81321">
    <property type="entry name" value="Family A G protein-coupled receptor-like"/>
    <property type="match status" value="1"/>
</dbReference>